<evidence type="ECO:0000313" key="5">
    <source>
        <dbReference type="Proteomes" id="UP000546162"/>
    </source>
</evidence>
<dbReference type="SMART" id="SM00824">
    <property type="entry name" value="PKS_TE"/>
    <property type="match status" value="1"/>
</dbReference>
<dbReference type="InterPro" id="IPR012223">
    <property type="entry name" value="TEII"/>
</dbReference>
<dbReference type="EMBL" id="JACHNB010000001">
    <property type="protein sequence ID" value="MBB4745786.1"/>
    <property type="molecule type" value="Genomic_DNA"/>
</dbReference>
<comment type="similarity">
    <text evidence="1">Belongs to the thioesterase family.</text>
</comment>
<reference evidence="4 5" key="1">
    <citation type="submission" date="2020-08" db="EMBL/GenBank/DDBJ databases">
        <title>Sequencing the genomes of 1000 actinobacteria strains.</title>
        <authorList>
            <person name="Klenk H.-P."/>
        </authorList>
    </citation>
    <scope>NUCLEOTIDE SEQUENCE [LARGE SCALE GENOMIC DNA]</scope>
    <source>
        <strain evidence="4 5">DSM 45809</strain>
    </source>
</reference>
<dbReference type="PANTHER" id="PTHR11487:SF0">
    <property type="entry name" value="S-ACYL FATTY ACID SYNTHASE THIOESTERASE, MEDIUM CHAIN"/>
    <property type="match status" value="1"/>
</dbReference>
<dbReference type="Gene3D" id="3.40.50.1820">
    <property type="entry name" value="alpha/beta hydrolase"/>
    <property type="match status" value="1"/>
</dbReference>
<dbReference type="RefSeq" id="WP_185046138.1">
    <property type="nucleotide sequence ID" value="NZ_BAABFG010000005.1"/>
</dbReference>
<evidence type="ECO:0000313" key="4">
    <source>
        <dbReference type="EMBL" id="MBB4745786.1"/>
    </source>
</evidence>
<protein>
    <submittedName>
        <fullName evidence="4">Surfactin synthase thioesterase subunit</fullName>
    </submittedName>
</protein>
<keyword evidence="5" id="KW-1185">Reference proteome</keyword>
<evidence type="ECO:0000259" key="3">
    <source>
        <dbReference type="SMART" id="SM00824"/>
    </source>
</evidence>
<gene>
    <name evidence="4" type="ORF">BJY16_009245</name>
</gene>
<name>A0A7W7MD22_9ACTN</name>
<comment type="caution">
    <text evidence="4">The sequence shown here is derived from an EMBL/GenBank/DDBJ whole genome shotgun (WGS) entry which is preliminary data.</text>
</comment>
<evidence type="ECO:0000256" key="2">
    <source>
        <dbReference type="ARBA" id="ARBA00022801"/>
    </source>
</evidence>
<evidence type="ECO:0000256" key="1">
    <source>
        <dbReference type="ARBA" id="ARBA00007169"/>
    </source>
</evidence>
<keyword evidence="2" id="KW-0378">Hydrolase</keyword>
<dbReference type="Pfam" id="PF00975">
    <property type="entry name" value="Thioesterase"/>
    <property type="match status" value="1"/>
</dbReference>
<sequence>MTLSPPVVDTSAWIRCFHPAPSAPARLVCFPHAGGSASYFFPVSRALSPQVEVLGVQYPGRQDRRHEPCVSDLISLAEMIVPQIEPWLDRPVAFFGHSLGASLAYEVARRLPPGTLTGLFVSGRGAPTRVRNEGMHLADDHRLIADLARMSGTDPAVLADEEILRTVLPALRADYQAAETYRYHPGPPLTCPITALIGNLDDQVSEPEARPWADRTTGPFTLRTFPGGHFYLNDHAPEIITLLRTHLAP</sequence>
<dbReference type="PANTHER" id="PTHR11487">
    <property type="entry name" value="THIOESTERASE"/>
    <property type="match status" value="1"/>
</dbReference>
<dbReference type="InterPro" id="IPR001031">
    <property type="entry name" value="Thioesterase"/>
</dbReference>
<dbReference type="GO" id="GO:0016787">
    <property type="term" value="F:hydrolase activity"/>
    <property type="evidence" value="ECO:0007669"/>
    <property type="project" value="UniProtKB-KW"/>
</dbReference>
<proteinExistence type="inferred from homology"/>
<dbReference type="SUPFAM" id="SSF53474">
    <property type="entry name" value="alpha/beta-Hydrolases"/>
    <property type="match status" value="1"/>
</dbReference>
<organism evidence="4 5">
    <name type="scientific">Actinoplanes octamycinicus</name>
    <dbReference type="NCBI Taxonomy" id="135948"/>
    <lineage>
        <taxon>Bacteria</taxon>
        <taxon>Bacillati</taxon>
        <taxon>Actinomycetota</taxon>
        <taxon>Actinomycetes</taxon>
        <taxon>Micromonosporales</taxon>
        <taxon>Micromonosporaceae</taxon>
        <taxon>Actinoplanes</taxon>
    </lineage>
</organism>
<dbReference type="InterPro" id="IPR029058">
    <property type="entry name" value="AB_hydrolase_fold"/>
</dbReference>
<accession>A0A7W7MD22</accession>
<dbReference type="GO" id="GO:0008610">
    <property type="term" value="P:lipid biosynthetic process"/>
    <property type="evidence" value="ECO:0007669"/>
    <property type="project" value="TreeGrafter"/>
</dbReference>
<dbReference type="Proteomes" id="UP000546162">
    <property type="component" value="Unassembled WGS sequence"/>
</dbReference>
<dbReference type="InterPro" id="IPR020802">
    <property type="entry name" value="TesA-like"/>
</dbReference>
<dbReference type="AlphaFoldDB" id="A0A7W7MD22"/>
<feature type="domain" description="Thioesterase TesA-like" evidence="3">
    <location>
        <begin position="28"/>
        <end position="247"/>
    </location>
</feature>